<name>A0A8X6G245_TRICU</name>
<accession>A0A8X6G245</accession>
<dbReference type="AlphaFoldDB" id="A0A8X6G245"/>
<dbReference type="OrthoDB" id="6433154at2759"/>
<organism evidence="1 2">
    <name type="scientific">Trichonephila clavata</name>
    <name type="common">Joro spider</name>
    <name type="synonym">Nephila clavata</name>
    <dbReference type="NCBI Taxonomy" id="2740835"/>
    <lineage>
        <taxon>Eukaryota</taxon>
        <taxon>Metazoa</taxon>
        <taxon>Ecdysozoa</taxon>
        <taxon>Arthropoda</taxon>
        <taxon>Chelicerata</taxon>
        <taxon>Arachnida</taxon>
        <taxon>Araneae</taxon>
        <taxon>Araneomorphae</taxon>
        <taxon>Entelegynae</taxon>
        <taxon>Araneoidea</taxon>
        <taxon>Nephilidae</taxon>
        <taxon>Trichonephila</taxon>
    </lineage>
</organism>
<gene>
    <name evidence="1" type="primary">AVEN_262432_1</name>
    <name evidence="1" type="ORF">TNCT_552161</name>
</gene>
<dbReference type="EMBL" id="BMAO01004448">
    <property type="protein sequence ID" value="GFQ94657.1"/>
    <property type="molecule type" value="Genomic_DNA"/>
</dbReference>
<sequence>MCCCVPTNLADLLGLKKLKVSIPISGLSGWAVTVKKKIYSQITNENRSFNAGVDFLIVPKITDFLPSASLDIAKLEIPSNIKLADPLFFRPGKIFLLINRPRAPL</sequence>
<proteinExistence type="predicted"/>
<protein>
    <submittedName>
        <fullName evidence="1">DUF1758 domain-containing protein</fullName>
    </submittedName>
</protein>
<evidence type="ECO:0000313" key="1">
    <source>
        <dbReference type="EMBL" id="GFQ94657.1"/>
    </source>
</evidence>
<dbReference type="Proteomes" id="UP000887116">
    <property type="component" value="Unassembled WGS sequence"/>
</dbReference>
<comment type="caution">
    <text evidence="1">The sequence shown here is derived from an EMBL/GenBank/DDBJ whole genome shotgun (WGS) entry which is preliminary data.</text>
</comment>
<evidence type="ECO:0000313" key="2">
    <source>
        <dbReference type="Proteomes" id="UP000887116"/>
    </source>
</evidence>
<reference evidence="1" key="1">
    <citation type="submission" date="2020-07" db="EMBL/GenBank/DDBJ databases">
        <title>Multicomponent nature underlies the extraordinary mechanical properties of spider dragline silk.</title>
        <authorList>
            <person name="Kono N."/>
            <person name="Nakamura H."/>
            <person name="Mori M."/>
            <person name="Yoshida Y."/>
            <person name="Ohtoshi R."/>
            <person name="Malay A.D."/>
            <person name="Moran D.A.P."/>
            <person name="Tomita M."/>
            <person name="Numata K."/>
            <person name="Arakawa K."/>
        </authorList>
    </citation>
    <scope>NUCLEOTIDE SEQUENCE</scope>
</reference>
<keyword evidence="2" id="KW-1185">Reference proteome</keyword>